<dbReference type="Pfam" id="PF03572">
    <property type="entry name" value="Peptidase_S41"/>
    <property type="match status" value="1"/>
</dbReference>
<dbReference type="InterPro" id="IPR001478">
    <property type="entry name" value="PDZ"/>
</dbReference>
<dbReference type="NCBIfam" id="TIGR00225">
    <property type="entry name" value="prc"/>
    <property type="match status" value="1"/>
</dbReference>
<keyword evidence="2 5" id="KW-0645">Protease</keyword>
<dbReference type="SMART" id="SM00245">
    <property type="entry name" value="TSPc"/>
    <property type="match status" value="1"/>
</dbReference>
<proteinExistence type="inferred from homology"/>
<dbReference type="GO" id="GO:0004175">
    <property type="term" value="F:endopeptidase activity"/>
    <property type="evidence" value="ECO:0007669"/>
    <property type="project" value="TreeGrafter"/>
</dbReference>
<feature type="domain" description="PDZ" evidence="6">
    <location>
        <begin position="110"/>
        <end position="182"/>
    </location>
</feature>
<dbReference type="GO" id="GO:0030288">
    <property type="term" value="C:outer membrane-bounded periplasmic space"/>
    <property type="evidence" value="ECO:0007669"/>
    <property type="project" value="TreeGrafter"/>
</dbReference>
<dbReference type="CDD" id="cd07560">
    <property type="entry name" value="Peptidase_S41_CPP"/>
    <property type="match status" value="1"/>
</dbReference>
<dbReference type="CDD" id="cd06782">
    <property type="entry name" value="cpPDZ_CPP-like"/>
    <property type="match status" value="1"/>
</dbReference>
<gene>
    <name evidence="7" type="ORF">COV34_01510</name>
</gene>
<name>A0A2H0QVH8_9BACT</name>
<dbReference type="SMART" id="SM00228">
    <property type="entry name" value="PDZ"/>
    <property type="match status" value="1"/>
</dbReference>
<organism evidence="7 8">
    <name type="scientific">Candidatus Zambryskibacteria bacterium CG10_big_fil_rev_8_21_14_0_10_42_12</name>
    <dbReference type="NCBI Taxonomy" id="1975115"/>
    <lineage>
        <taxon>Bacteria</taxon>
        <taxon>Candidatus Zambryskiibacteriota</taxon>
    </lineage>
</organism>
<dbReference type="Proteomes" id="UP000231333">
    <property type="component" value="Unassembled WGS sequence"/>
</dbReference>
<evidence type="ECO:0000256" key="3">
    <source>
        <dbReference type="ARBA" id="ARBA00022801"/>
    </source>
</evidence>
<dbReference type="GO" id="GO:0006508">
    <property type="term" value="P:proteolysis"/>
    <property type="evidence" value="ECO:0007669"/>
    <property type="project" value="UniProtKB-KW"/>
</dbReference>
<dbReference type="InterPro" id="IPR005151">
    <property type="entry name" value="Tail-specific_protease"/>
</dbReference>
<dbReference type="InterPro" id="IPR029045">
    <property type="entry name" value="ClpP/crotonase-like_dom_sf"/>
</dbReference>
<dbReference type="SUPFAM" id="SSF50156">
    <property type="entry name" value="PDZ domain-like"/>
    <property type="match status" value="1"/>
</dbReference>
<comment type="caution">
    <text evidence="7">The sequence shown here is derived from an EMBL/GenBank/DDBJ whole genome shotgun (WGS) entry which is preliminary data.</text>
</comment>
<dbReference type="EMBL" id="PCXL01000011">
    <property type="protein sequence ID" value="PIR38268.1"/>
    <property type="molecule type" value="Genomic_DNA"/>
</dbReference>
<dbReference type="InterPro" id="IPR004447">
    <property type="entry name" value="Peptidase_S41A"/>
</dbReference>
<dbReference type="Gene3D" id="2.30.42.10">
    <property type="match status" value="1"/>
</dbReference>
<dbReference type="PROSITE" id="PS50106">
    <property type="entry name" value="PDZ"/>
    <property type="match status" value="1"/>
</dbReference>
<dbReference type="InterPro" id="IPR036034">
    <property type="entry name" value="PDZ_sf"/>
</dbReference>
<evidence type="ECO:0000313" key="8">
    <source>
        <dbReference type="Proteomes" id="UP000231333"/>
    </source>
</evidence>
<dbReference type="Gene3D" id="3.90.226.10">
    <property type="entry name" value="2-enoyl-CoA Hydratase, Chain A, domain 1"/>
    <property type="match status" value="1"/>
</dbReference>
<dbReference type="AlphaFoldDB" id="A0A2H0QVH8"/>
<dbReference type="GO" id="GO:0008236">
    <property type="term" value="F:serine-type peptidase activity"/>
    <property type="evidence" value="ECO:0007669"/>
    <property type="project" value="UniProtKB-KW"/>
</dbReference>
<dbReference type="GO" id="GO:0007165">
    <property type="term" value="P:signal transduction"/>
    <property type="evidence" value="ECO:0007669"/>
    <property type="project" value="TreeGrafter"/>
</dbReference>
<evidence type="ECO:0000313" key="7">
    <source>
        <dbReference type="EMBL" id="PIR38268.1"/>
    </source>
</evidence>
<evidence type="ECO:0000256" key="4">
    <source>
        <dbReference type="ARBA" id="ARBA00022825"/>
    </source>
</evidence>
<dbReference type="FunFam" id="2.30.42.10:FF:000063">
    <property type="entry name" value="Peptidase, S41 family"/>
    <property type="match status" value="1"/>
</dbReference>
<sequence>MQETDGSKKFSTILLALILMVGSYSVGYSRGHTSGEIEGSTQHILNRDPEALSVDFAPFWKAWGILEEKYVSTSTTTTEVTDQQKIWGSIAGLASSLGDPYTVFFPPQEAKTFAEDISGNFQGVGMEMTVRDGVLTVIAPLKGMPADRAGIMAGDKVIGIDGESTGNMTIDEAVSKIRGEGGTSVSFTIVREGEDAPLEIRVTRASIDIPTIDTKIVGPNNDVFVIELYNFSAVSANLFRSALREFLISGRDNLVIDLRGNPGGYLEAAVDIASWFLPQGTTIVVEDAGGKGENKTYRSRGYNIFGDQYDIAILIDGGSASASEILAGALRDHDRAVLVGSQTFGKGSVQELVPVTVDTSLKVTVARWFTPGGVSISLDGLMPDYPVEMTQEDFEAGRDLQLDKAIEVLIAS</sequence>
<keyword evidence="3 5" id="KW-0378">Hydrolase</keyword>
<keyword evidence="4 5" id="KW-0720">Serine protease</keyword>
<protein>
    <submittedName>
        <fullName evidence="7">Peptidase S41</fullName>
    </submittedName>
</protein>
<evidence type="ECO:0000259" key="6">
    <source>
        <dbReference type="PROSITE" id="PS50106"/>
    </source>
</evidence>
<dbReference type="InterPro" id="IPR041489">
    <property type="entry name" value="PDZ_6"/>
</dbReference>
<dbReference type="Pfam" id="PF17820">
    <property type="entry name" value="PDZ_6"/>
    <property type="match status" value="1"/>
</dbReference>
<evidence type="ECO:0000256" key="2">
    <source>
        <dbReference type="ARBA" id="ARBA00022670"/>
    </source>
</evidence>
<reference evidence="7 8" key="1">
    <citation type="submission" date="2017-09" db="EMBL/GenBank/DDBJ databases">
        <title>Depth-based differentiation of microbial function through sediment-hosted aquifers and enrichment of novel symbionts in the deep terrestrial subsurface.</title>
        <authorList>
            <person name="Probst A.J."/>
            <person name="Ladd B."/>
            <person name="Jarett J.K."/>
            <person name="Geller-Mcgrath D.E."/>
            <person name="Sieber C.M."/>
            <person name="Emerson J.B."/>
            <person name="Anantharaman K."/>
            <person name="Thomas B.C."/>
            <person name="Malmstrom R."/>
            <person name="Stieglmeier M."/>
            <person name="Klingl A."/>
            <person name="Woyke T."/>
            <person name="Ryan C.M."/>
            <person name="Banfield J.F."/>
        </authorList>
    </citation>
    <scope>NUCLEOTIDE SEQUENCE [LARGE SCALE GENOMIC DNA]</scope>
    <source>
        <strain evidence="7">CG10_big_fil_rev_8_21_14_0_10_42_12</strain>
    </source>
</reference>
<dbReference type="PANTHER" id="PTHR32060:SF30">
    <property type="entry name" value="CARBOXY-TERMINAL PROCESSING PROTEASE CTPA"/>
    <property type="match status" value="1"/>
</dbReference>
<accession>A0A2H0QVH8</accession>
<evidence type="ECO:0000256" key="5">
    <source>
        <dbReference type="RuleBase" id="RU004404"/>
    </source>
</evidence>
<dbReference type="PANTHER" id="PTHR32060">
    <property type="entry name" value="TAIL-SPECIFIC PROTEASE"/>
    <property type="match status" value="1"/>
</dbReference>
<dbReference type="SUPFAM" id="SSF52096">
    <property type="entry name" value="ClpP/crotonase"/>
    <property type="match status" value="1"/>
</dbReference>
<dbReference type="Gene3D" id="3.30.750.44">
    <property type="match status" value="1"/>
</dbReference>
<evidence type="ECO:0000256" key="1">
    <source>
        <dbReference type="ARBA" id="ARBA00009179"/>
    </source>
</evidence>
<comment type="similarity">
    <text evidence="1 5">Belongs to the peptidase S41A family.</text>
</comment>